<dbReference type="RefSeq" id="WP_380966086.1">
    <property type="nucleotide sequence ID" value="NZ_JBHTCO010000014.1"/>
</dbReference>
<dbReference type="PROSITE" id="PS50206">
    <property type="entry name" value="RHODANESE_3"/>
    <property type="match status" value="1"/>
</dbReference>
<dbReference type="Gene3D" id="3.40.250.10">
    <property type="entry name" value="Rhodanese-like domain"/>
    <property type="match status" value="1"/>
</dbReference>
<dbReference type="Pfam" id="PF00581">
    <property type="entry name" value="Rhodanese"/>
    <property type="match status" value="1"/>
</dbReference>
<evidence type="ECO:0000313" key="2">
    <source>
        <dbReference type="EMBL" id="MFC7393573.1"/>
    </source>
</evidence>
<comment type="caution">
    <text evidence="2">The sequence shown here is derived from an EMBL/GenBank/DDBJ whole genome shotgun (WGS) entry which is preliminary data.</text>
</comment>
<protein>
    <submittedName>
        <fullName evidence="2">Rhodanese-like domain-containing protein</fullName>
    </submittedName>
</protein>
<feature type="domain" description="Rhodanese" evidence="1">
    <location>
        <begin position="19"/>
        <end position="102"/>
    </location>
</feature>
<evidence type="ECO:0000259" key="1">
    <source>
        <dbReference type="PROSITE" id="PS50206"/>
    </source>
</evidence>
<dbReference type="Proteomes" id="UP001596505">
    <property type="component" value="Unassembled WGS sequence"/>
</dbReference>
<dbReference type="SUPFAM" id="SSF52821">
    <property type="entry name" value="Rhodanese/Cell cycle control phosphatase"/>
    <property type="match status" value="1"/>
</dbReference>
<dbReference type="EMBL" id="JBHTCO010000014">
    <property type="protein sequence ID" value="MFC7393573.1"/>
    <property type="molecule type" value="Genomic_DNA"/>
</dbReference>
<dbReference type="InterPro" id="IPR036873">
    <property type="entry name" value="Rhodanese-like_dom_sf"/>
</dbReference>
<dbReference type="PANTHER" id="PTHR43031:SF17">
    <property type="entry name" value="SULFURTRANSFERASE YTWF-RELATED"/>
    <property type="match status" value="1"/>
</dbReference>
<gene>
    <name evidence="2" type="ORF">ACFQRG_11470</name>
</gene>
<keyword evidence="3" id="KW-1185">Reference proteome</keyword>
<evidence type="ECO:0000313" key="3">
    <source>
        <dbReference type="Proteomes" id="UP001596505"/>
    </source>
</evidence>
<dbReference type="SMART" id="SM00450">
    <property type="entry name" value="RHOD"/>
    <property type="match status" value="1"/>
</dbReference>
<dbReference type="InterPro" id="IPR001763">
    <property type="entry name" value="Rhodanese-like_dom"/>
</dbReference>
<organism evidence="2 3">
    <name type="scientific">Scopulibacillus cellulosilyticus</name>
    <dbReference type="NCBI Taxonomy" id="2665665"/>
    <lineage>
        <taxon>Bacteria</taxon>
        <taxon>Bacillati</taxon>
        <taxon>Bacillota</taxon>
        <taxon>Bacilli</taxon>
        <taxon>Bacillales</taxon>
        <taxon>Sporolactobacillaceae</taxon>
        <taxon>Scopulibacillus</taxon>
    </lineage>
</organism>
<dbReference type="CDD" id="cd00158">
    <property type="entry name" value="RHOD"/>
    <property type="match status" value="1"/>
</dbReference>
<proteinExistence type="predicted"/>
<reference evidence="3" key="1">
    <citation type="journal article" date="2019" name="Int. J. Syst. Evol. Microbiol.">
        <title>The Global Catalogue of Microorganisms (GCM) 10K type strain sequencing project: providing services to taxonomists for standard genome sequencing and annotation.</title>
        <authorList>
            <consortium name="The Broad Institute Genomics Platform"/>
            <consortium name="The Broad Institute Genome Sequencing Center for Infectious Disease"/>
            <person name="Wu L."/>
            <person name="Ma J."/>
        </authorList>
    </citation>
    <scope>NUCLEOTIDE SEQUENCE [LARGE SCALE GENOMIC DNA]</scope>
    <source>
        <strain evidence="3">CGMCC 1.16305</strain>
    </source>
</reference>
<accession>A0ABW2PVY9</accession>
<dbReference type="InterPro" id="IPR050229">
    <property type="entry name" value="GlpE_sulfurtransferase"/>
</dbReference>
<dbReference type="PANTHER" id="PTHR43031">
    <property type="entry name" value="FAD-DEPENDENT OXIDOREDUCTASE"/>
    <property type="match status" value="1"/>
</dbReference>
<sequence>MADEIQIIQPKQLENMLNNKEDVCVIDVREDEEVQAGKIPEAMHIRLSEIPEKYQDLDNGKNYVMVCRSGRRSEKAAEFLQDKGFKVKNMVGGMIKWQGNVE</sequence>
<name>A0ABW2PVY9_9BACL</name>